<evidence type="ECO:0000313" key="2">
    <source>
        <dbReference type="EMBL" id="NJP02073.1"/>
    </source>
</evidence>
<dbReference type="RefSeq" id="WP_168084640.1">
    <property type="nucleotide sequence ID" value="NZ_JAAVJI010000008.1"/>
</dbReference>
<keyword evidence="1" id="KW-0732">Signal</keyword>
<protein>
    <submittedName>
        <fullName evidence="2">RcnB family protein</fullName>
    </submittedName>
</protein>
<dbReference type="Proteomes" id="UP000746535">
    <property type="component" value="Unassembled WGS sequence"/>
</dbReference>
<dbReference type="Gene3D" id="3.10.450.160">
    <property type="entry name" value="inner membrane protein cigr"/>
    <property type="match status" value="1"/>
</dbReference>
<sequence>MRNTRSAVVLASLLCLGPLAAHATDEKPADCKPDAVWTDFLGHGKCYIEGDKAPDMYTREETAVKDWKSKGLRAPEDNSQWVDIKGTYVMVNRENSVIKEIHKKK</sequence>
<dbReference type="Pfam" id="PF11776">
    <property type="entry name" value="RcnB"/>
    <property type="match status" value="1"/>
</dbReference>
<evidence type="ECO:0000313" key="3">
    <source>
        <dbReference type="Proteomes" id="UP000746535"/>
    </source>
</evidence>
<dbReference type="EMBL" id="JAAVJI010000008">
    <property type="protein sequence ID" value="NJP02073.1"/>
    <property type="molecule type" value="Genomic_DNA"/>
</dbReference>
<dbReference type="InterPro" id="IPR024572">
    <property type="entry name" value="RcnB"/>
</dbReference>
<accession>A0ABX0YJ96</accession>
<evidence type="ECO:0000256" key="1">
    <source>
        <dbReference type="SAM" id="SignalP"/>
    </source>
</evidence>
<comment type="caution">
    <text evidence="2">The sequence shown here is derived from an EMBL/GenBank/DDBJ whole genome shotgun (WGS) entry which is preliminary data.</text>
</comment>
<feature type="chain" id="PRO_5045971458" evidence="1">
    <location>
        <begin position="24"/>
        <end position="105"/>
    </location>
</feature>
<gene>
    <name evidence="2" type="ORF">HBH25_14580</name>
</gene>
<name>A0ABX0YJ96_9PSED</name>
<keyword evidence="3" id="KW-1185">Reference proteome</keyword>
<organism evidence="2 3">
    <name type="scientific">Pseudomonas quercus</name>
    <dbReference type="NCBI Taxonomy" id="2722792"/>
    <lineage>
        <taxon>Bacteria</taxon>
        <taxon>Pseudomonadati</taxon>
        <taxon>Pseudomonadota</taxon>
        <taxon>Gammaproteobacteria</taxon>
        <taxon>Pseudomonadales</taxon>
        <taxon>Pseudomonadaceae</taxon>
        <taxon>Pseudomonas</taxon>
    </lineage>
</organism>
<proteinExistence type="predicted"/>
<reference evidence="2 3" key="1">
    <citation type="submission" date="2020-03" db="EMBL/GenBank/DDBJ databases">
        <authorList>
            <person name="Wang L."/>
            <person name="He N."/>
            <person name="Li Y."/>
            <person name="Fang Y."/>
            <person name="Zhang F."/>
        </authorList>
    </citation>
    <scope>NUCLEOTIDE SEQUENCE [LARGE SCALE GENOMIC DNA]</scope>
    <source>
        <strain evidence="3">hsmgli-8</strain>
    </source>
</reference>
<feature type="signal peptide" evidence="1">
    <location>
        <begin position="1"/>
        <end position="23"/>
    </location>
</feature>